<name>A0A2V1K0T8_9BURK</name>
<gene>
    <name evidence="6" type="ORF">DD235_11210</name>
</gene>
<dbReference type="PANTHER" id="PTHR42988">
    <property type="entry name" value="PHOSPHOHYDROLASE"/>
    <property type="match status" value="1"/>
</dbReference>
<dbReference type="InterPro" id="IPR050884">
    <property type="entry name" value="CNP_phosphodiesterase-III"/>
</dbReference>
<keyword evidence="2" id="KW-0378">Hydrolase</keyword>
<proteinExistence type="inferred from homology"/>
<dbReference type="Gene3D" id="3.60.21.10">
    <property type="match status" value="1"/>
</dbReference>
<dbReference type="Proteomes" id="UP000245212">
    <property type="component" value="Unassembled WGS sequence"/>
</dbReference>
<keyword evidence="7" id="KW-1185">Reference proteome</keyword>
<dbReference type="PANTHER" id="PTHR42988:SF2">
    <property type="entry name" value="CYCLIC NUCLEOTIDE PHOSPHODIESTERASE CBUA0032-RELATED"/>
    <property type="match status" value="1"/>
</dbReference>
<dbReference type="InterPro" id="IPR004843">
    <property type="entry name" value="Calcineurin-like_PHP"/>
</dbReference>
<dbReference type="SUPFAM" id="SSF56300">
    <property type="entry name" value="Metallo-dependent phosphatases"/>
    <property type="match status" value="1"/>
</dbReference>
<evidence type="ECO:0000256" key="4">
    <source>
        <dbReference type="ARBA" id="ARBA00025742"/>
    </source>
</evidence>
<evidence type="ECO:0000256" key="3">
    <source>
        <dbReference type="ARBA" id="ARBA00023004"/>
    </source>
</evidence>
<evidence type="ECO:0000313" key="7">
    <source>
        <dbReference type="Proteomes" id="UP000245212"/>
    </source>
</evidence>
<dbReference type="AlphaFoldDB" id="A0A2V1K0T8"/>
<dbReference type="EMBL" id="QETA01000004">
    <property type="protein sequence ID" value="PWF22638.1"/>
    <property type="molecule type" value="Genomic_DNA"/>
</dbReference>
<evidence type="ECO:0000256" key="2">
    <source>
        <dbReference type="ARBA" id="ARBA00022801"/>
    </source>
</evidence>
<dbReference type="CDD" id="cd07402">
    <property type="entry name" value="MPP_GpdQ"/>
    <property type="match status" value="1"/>
</dbReference>
<evidence type="ECO:0000259" key="5">
    <source>
        <dbReference type="Pfam" id="PF00149"/>
    </source>
</evidence>
<evidence type="ECO:0000313" key="6">
    <source>
        <dbReference type="EMBL" id="PWF22638.1"/>
    </source>
</evidence>
<reference evidence="7" key="1">
    <citation type="submission" date="2018-05" db="EMBL/GenBank/DDBJ databases">
        <authorList>
            <person name="Li Y."/>
        </authorList>
    </citation>
    <scope>NUCLEOTIDE SEQUENCE [LARGE SCALE GENOMIC DNA]</scope>
    <source>
        <strain evidence="7">3d-2-2</strain>
    </source>
</reference>
<dbReference type="Pfam" id="PF00149">
    <property type="entry name" value="Metallophos"/>
    <property type="match status" value="1"/>
</dbReference>
<dbReference type="InterPro" id="IPR026575">
    <property type="entry name" value="GpdQ/CpdA-like"/>
</dbReference>
<accession>A0A2V1K0T8</accession>
<protein>
    <submittedName>
        <fullName evidence="6">Phosphodiesterase</fullName>
    </submittedName>
</protein>
<keyword evidence="1" id="KW-0479">Metal-binding</keyword>
<comment type="similarity">
    <text evidence="4">Belongs to the cyclic nucleotide phosphodiesterase class-III family.</text>
</comment>
<dbReference type="InterPro" id="IPR029052">
    <property type="entry name" value="Metallo-depent_PP-like"/>
</dbReference>
<keyword evidence="3" id="KW-0408">Iron</keyword>
<sequence length="270" mass="30038">MKILHVSDLHIVPPGQRLFSLDPLAQFQACIAHINTHHADADLCVLTGDLAHAGAPEAYAALADSLKSLTVPYQLLLGNHDDRAGFLAQFPDAPTDQHGFVQSWLDMHDLRLIFLDTLETGEIHGRLCERRLQWLAEALDGARNRDVLLFTHHPLPDLQYPSMDWIGLRDKMAVLQLLQRHGRVRHLFSGHVHRAASGIWQGMPFSTVPGTNHQHELDLATPGYATTRLEPPAYAIALFRDGDVVTHFHAFTDASARFPYHPPVHDAAAA</sequence>
<dbReference type="RefSeq" id="WP_109062163.1">
    <property type="nucleotide sequence ID" value="NZ_QETA01000004.1"/>
</dbReference>
<feature type="domain" description="Calcineurin-like phosphoesterase" evidence="5">
    <location>
        <begin position="1"/>
        <end position="194"/>
    </location>
</feature>
<evidence type="ECO:0000256" key="1">
    <source>
        <dbReference type="ARBA" id="ARBA00022723"/>
    </source>
</evidence>
<comment type="caution">
    <text evidence="6">The sequence shown here is derived from an EMBL/GenBank/DDBJ whole genome shotgun (WGS) entry which is preliminary data.</text>
</comment>
<organism evidence="6 7">
    <name type="scientific">Corticimicrobacter populi</name>
    <dbReference type="NCBI Taxonomy" id="2175229"/>
    <lineage>
        <taxon>Bacteria</taxon>
        <taxon>Pseudomonadati</taxon>
        <taxon>Pseudomonadota</taxon>
        <taxon>Betaproteobacteria</taxon>
        <taxon>Burkholderiales</taxon>
        <taxon>Alcaligenaceae</taxon>
        <taxon>Corticimicrobacter</taxon>
    </lineage>
</organism>
<dbReference type="GO" id="GO:0004112">
    <property type="term" value="F:cyclic-nucleotide phosphodiesterase activity"/>
    <property type="evidence" value="ECO:0007669"/>
    <property type="project" value="InterPro"/>
</dbReference>
<dbReference type="GO" id="GO:0046872">
    <property type="term" value="F:metal ion binding"/>
    <property type="evidence" value="ECO:0007669"/>
    <property type="project" value="UniProtKB-KW"/>
</dbReference>